<proteinExistence type="inferred from homology"/>
<dbReference type="EMBL" id="CP031417">
    <property type="protein sequence ID" value="AXK83669.1"/>
    <property type="molecule type" value="Genomic_DNA"/>
</dbReference>
<dbReference type="AlphaFoldDB" id="A0A346A3C2"/>
<dbReference type="RefSeq" id="WP_115694048.1">
    <property type="nucleotide sequence ID" value="NZ_CP031417.1"/>
</dbReference>
<name>A0A346A3C2_9HYPH</name>
<gene>
    <name evidence="4" type="primary">paaD</name>
    <name evidence="4" type="ORF">DW352_25960</name>
</gene>
<dbReference type="SUPFAM" id="SSF54637">
    <property type="entry name" value="Thioesterase/thiol ester dehydrase-isomerase"/>
    <property type="match status" value="1"/>
</dbReference>
<dbReference type="Proteomes" id="UP000254889">
    <property type="component" value="Chromosome"/>
</dbReference>
<protein>
    <submittedName>
        <fullName evidence="4">Hydroxyphenylacetyl-CoA thioesterase PaaI</fullName>
    </submittedName>
</protein>
<dbReference type="Gene3D" id="3.10.129.10">
    <property type="entry name" value="Hotdog Thioesterase"/>
    <property type="match status" value="1"/>
</dbReference>
<reference evidence="4 5" key="1">
    <citation type="submission" date="2018-07" db="EMBL/GenBank/DDBJ databases">
        <authorList>
            <person name="Quirk P.G."/>
            <person name="Krulwich T.A."/>
        </authorList>
    </citation>
    <scope>NUCLEOTIDE SEQUENCE [LARGE SCALE GENOMIC DNA]</scope>
    <source>
        <strain evidence="4 5">CC-BB4</strain>
    </source>
</reference>
<dbReference type="PANTHER" id="PTHR42856:SF1">
    <property type="entry name" value="ACYL-COENZYME A THIOESTERASE PAAI"/>
    <property type="match status" value="1"/>
</dbReference>
<keyword evidence="5" id="KW-1185">Reference proteome</keyword>
<evidence type="ECO:0000313" key="5">
    <source>
        <dbReference type="Proteomes" id="UP000254889"/>
    </source>
</evidence>
<organism evidence="4 5">
    <name type="scientific">Pseudolabrys taiwanensis</name>
    <dbReference type="NCBI Taxonomy" id="331696"/>
    <lineage>
        <taxon>Bacteria</taxon>
        <taxon>Pseudomonadati</taxon>
        <taxon>Pseudomonadota</taxon>
        <taxon>Alphaproteobacteria</taxon>
        <taxon>Hyphomicrobiales</taxon>
        <taxon>Xanthobacteraceae</taxon>
        <taxon>Pseudolabrys</taxon>
    </lineage>
</organism>
<dbReference type="GO" id="GO:0016289">
    <property type="term" value="F:acyl-CoA hydrolase activity"/>
    <property type="evidence" value="ECO:0007669"/>
    <property type="project" value="TreeGrafter"/>
</dbReference>
<dbReference type="InterPro" id="IPR011973">
    <property type="entry name" value="PaaD"/>
</dbReference>
<dbReference type="Pfam" id="PF03061">
    <property type="entry name" value="4HBT"/>
    <property type="match status" value="1"/>
</dbReference>
<feature type="domain" description="Thioesterase" evidence="3">
    <location>
        <begin position="51"/>
        <end position="124"/>
    </location>
</feature>
<dbReference type="FunFam" id="3.10.129.10:FF:000022">
    <property type="entry name" value="Phenylacetic acid degradation protein"/>
    <property type="match status" value="1"/>
</dbReference>
<dbReference type="InterPro" id="IPR003736">
    <property type="entry name" value="PAAI_dom"/>
</dbReference>
<dbReference type="NCBIfam" id="TIGR00369">
    <property type="entry name" value="unchar_dom_1"/>
    <property type="match status" value="1"/>
</dbReference>
<dbReference type="InterPro" id="IPR006683">
    <property type="entry name" value="Thioestr_dom"/>
</dbReference>
<evidence type="ECO:0000313" key="4">
    <source>
        <dbReference type="EMBL" id="AXK83669.1"/>
    </source>
</evidence>
<dbReference type="InterPro" id="IPR052723">
    <property type="entry name" value="Acyl-CoA_thioesterase_PaaI"/>
</dbReference>
<keyword evidence="2" id="KW-0378">Hydrolase</keyword>
<dbReference type="KEGG" id="ptaw:DW352_25960"/>
<evidence type="ECO:0000256" key="2">
    <source>
        <dbReference type="ARBA" id="ARBA00022801"/>
    </source>
</evidence>
<dbReference type="PANTHER" id="PTHR42856">
    <property type="entry name" value="ACYL-COENZYME A THIOESTERASE PAAI"/>
    <property type="match status" value="1"/>
</dbReference>
<dbReference type="OrthoDB" id="32575at2"/>
<sequence>MNAEQLAKACADAMWAEDQASRGLGMELVSVGPGRAELQMTVTDRMVNGHKICHGGFIFTLADSTFAFACNTYNQRTVAQHCAVTFITAGKLGDRLTARGVEVHRRGRSGIYDITVTRQDGTVIAEFRGHSRTIEGELVPNLEKSGEAAVTR</sequence>
<accession>A0A346A3C2</accession>
<comment type="similarity">
    <text evidence="1">Belongs to the thioesterase PaaI family.</text>
</comment>
<dbReference type="CDD" id="cd03443">
    <property type="entry name" value="PaaI_thioesterase"/>
    <property type="match status" value="1"/>
</dbReference>
<evidence type="ECO:0000259" key="3">
    <source>
        <dbReference type="Pfam" id="PF03061"/>
    </source>
</evidence>
<dbReference type="NCBIfam" id="TIGR02286">
    <property type="entry name" value="PaaD"/>
    <property type="match status" value="1"/>
</dbReference>
<evidence type="ECO:0000256" key="1">
    <source>
        <dbReference type="ARBA" id="ARBA00008324"/>
    </source>
</evidence>
<dbReference type="InterPro" id="IPR029069">
    <property type="entry name" value="HotDog_dom_sf"/>
</dbReference>